<keyword evidence="15" id="KW-1185">Reference proteome</keyword>
<evidence type="ECO:0000259" key="13">
    <source>
        <dbReference type="Pfam" id="PF08245"/>
    </source>
</evidence>
<feature type="domain" description="Mur ligase C-terminal" evidence="12">
    <location>
        <begin position="294"/>
        <end position="414"/>
    </location>
</feature>
<evidence type="ECO:0000313" key="15">
    <source>
        <dbReference type="Proteomes" id="UP000051249"/>
    </source>
</evidence>
<keyword evidence="8" id="KW-0460">Magnesium</keyword>
<evidence type="ECO:0000256" key="10">
    <source>
        <dbReference type="ARBA" id="ARBA00047493"/>
    </source>
</evidence>
<dbReference type="PANTHER" id="PTHR11136">
    <property type="entry name" value="FOLYLPOLYGLUTAMATE SYNTHASE-RELATED"/>
    <property type="match status" value="1"/>
</dbReference>
<evidence type="ECO:0000259" key="12">
    <source>
        <dbReference type="Pfam" id="PF02875"/>
    </source>
</evidence>
<comment type="similarity">
    <text evidence="2 11">Belongs to the folylpolyglutamate synthase family.</text>
</comment>
<dbReference type="FunFam" id="3.40.1190.10:FF:000011">
    <property type="entry name" value="Folylpolyglutamate synthase/dihydrofolate synthase"/>
    <property type="match status" value="1"/>
</dbReference>
<evidence type="ECO:0000256" key="3">
    <source>
        <dbReference type="ARBA" id="ARBA00013025"/>
    </source>
</evidence>
<evidence type="ECO:0000256" key="9">
    <source>
        <dbReference type="ARBA" id="ARBA00030592"/>
    </source>
</evidence>
<dbReference type="Gene3D" id="3.40.1190.10">
    <property type="entry name" value="Mur-like, catalytic domain"/>
    <property type="match status" value="1"/>
</dbReference>
<dbReference type="RefSeq" id="WP_057800496.1">
    <property type="nucleotide sequence ID" value="NZ_BJZZ01000057.1"/>
</dbReference>
<feature type="domain" description="Mur ligase central" evidence="13">
    <location>
        <begin position="44"/>
        <end position="264"/>
    </location>
</feature>
<keyword evidence="7 11" id="KW-0067">ATP-binding</keyword>
<dbReference type="EC" id="6.3.2.17" evidence="3"/>
<dbReference type="NCBIfam" id="TIGR01499">
    <property type="entry name" value="folC"/>
    <property type="match status" value="1"/>
</dbReference>
<dbReference type="GO" id="GO:0008841">
    <property type="term" value="F:dihydrofolate synthase activity"/>
    <property type="evidence" value="ECO:0007669"/>
    <property type="project" value="TreeGrafter"/>
</dbReference>
<keyword evidence="5" id="KW-0479">Metal-binding</keyword>
<proteinExistence type="inferred from homology"/>
<dbReference type="OrthoDB" id="9809356at2"/>
<dbReference type="InterPro" id="IPR036615">
    <property type="entry name" value="Mur_ligase_C_dom_sf"/>
</dbReference>
<evidence type="ECO:0000256" key="6">
    <source>
        <dbReference type="ARBA" id="ARBA00022741"/>
    </source>
</evidence>
<dbReference type="InterPro" id="IPR004101">
    <property type="entry name" value="Mur_ligase_C"/>
</dbReference>
<dbReference type="InterPro" id="IPR001645">
    <property type="entry name" value="Folylpolyglutamate_synth"/>
</dbReference>
<comment type="caution">
    <text evidence="14">The sequence shown here is derived from an EMBL/GenBank/DDBJ whole genome shotgun (WGS) entry which is preliminary data.</text>
</comment>
<keyword evidence="6 11" id="KW-0547">Nucleotide-binding</keyword>
<evidence type="ECO:0000256" key="8">
    <source>
        <dbReference type="ARBA" id="ARBA00022842"/>
    </source>
</evidence>
<sequence length="427" mass="47723">MDYKEALNFIHSRPRLRKKPSLDRMTTFLNQLGNPQNDVTGIHIAGTNGKGSTVAFLERLLEKHDLKVGTFASPFIVRFNERIQINRQPISDQDLVELVEKIQPIVEQMDAEAIGGPLEFEIDTAMMFLYFKEHPVDVALIEVGIGGLFDSTNVFTPILSVITNIGWDHMEILGDTIPKIAEQKAGIIKPTIPVVTGSTDPEALKVIQKVASDSGSTLKTFKTDFSISKSTDQQITFKNSDVIWDNLESSLFGEYQLTNLAVALESLTMVSSILKIRLDVNRIKSAVKTTKWAGRMEMVSSQPLVYLDGAHNLPGIEALHQTIQTNWSRQKVYIITAVLDDKLYQPMLNNLVELPNVELTLTNFTGPSKRQAVTPDEINSQLLKEVEYISNWRDAIQLAGSKMQAGDVLIITGSLYFISEVRPFFVK</sequence>
<evidence type="ECO:0000256" key="1">
    <source>
        <dbReference type="ARBA" id="ARBA00001946"/>
    </source>
</evidence>
<evidence type="ECO:0000256" key="7">
    <source>
        <dbReference type="ARBA" id="ARBA00022840"/>
    </source>
</evidence>
<organism evidence="14 15">
    <name type="scientific">Pediococcus argentinicus</name>
    <dbReference type="NCBI Taxonomy" id="480391"/>
    <lineage>
        <taxon>Bacteria</taxon>
        <taxon>Bacillati</taxon>
        <taxon>Bacillota</taxon>
        <taxon>Bacilli</taxon>
        <taxon>Lactobacillales</taxon>
        <taxon>Lactobacillaceae</taxon>
        <taxon>Pediococcus</taxon>
    </lineage>
</organism>
<dbReference type="SUPFAM" id="SSF53623">
    <property type="entry name" value="MurD-like peptide ligases, catalytic domain"/>
    <property type="match status" value="1"/>
</dbReference>
<evidence type="ECO:0000256" key="2">
    <source>
        <dbReference type="ARBA" id="ARBA00008276"/>
    </source>
</evidence>
<dbReference type="Gene3D" id="3.90.190.20">
    <property type="entry name" value="Mur ligase, C-terminal domain"/>
    <property type="match status" value="1"/>
</dbReference>
<dbReference type="AlphaFoldDB" id="A0A0R2N8K5"/>
<name>A0A0R2N8K5_9LACO</name>
<dbReference type="Pfam" id="PF08245">
    <property type="entry name" value="Mur_ligase_M"/>
    <property type="match status" value="1"/>
</dbReference>
<dbReference type="PIRSF" id="PIRSF001563">
    <property type="entry name" value="Folylpolyglu_synth"/>
    <property type="match status" value="1"/>
</dbReference>
<dbReference type="GO" id="GO:0004326">
    <property type="term" value="F:tetrahydrofolylpolyglutamate synthase activity"/>
    <property type="evidence" value="ECO:0007669"/>
    <property type="project" value="UniProtKB-EC"/>
</dbReference>
<dbReference type="Proteomes" id="UP000051249">
    <property type="component" value="Unassembled WGS sequence"/>
</dbReference>
<dbReference type="PANTHER" id="PTHR11136:SF0">
    <property type="entry name" value="DIHYDROFOLATE SYNTHETASE-RELATED"/>
    <property type="match status" value="1"/>
</dbReference>
<comment type="catalytic activity">
    <reaction evidence="10">
        <text>(6S)-5,6,7,8-tetrahydrofolyl-(gamma-L-Glu)(n) + L-glutamate + ATP = (6S)-5,6,7,8-tetrahydrofolyl-(gamma-L-Glu)(n+1) + ADP + phosphate + H(+)</text>
        <dbReference type="Rhea" id="RHEA:10580"/>
        <dbReference type="Rhea" id="RHEA-COMP:14738"/>
        <dbReference type="Rhea" id="RHEA-COMP:14740"/>
        <dbReference type="ChEBI" id="CHEBI:15378"/>
        <dbReference type="ChEBI" id="CHEBI:29985"/>
        <dbReference type="ChEBI" id="CHEBI:30616"/>
        <dbReference type="ChEBI" id="CHEBI:43474"/>
        <dbReference type="ChEBI" id="CHEBI:141005"/>
        <dbReference type="ChEBI" id="CHEBI:456216"/>
        <dbReference type="EC" id="6.3.2.17"/>
    </reaction>
</comment>
<dbReference type="EMBL" id="JQCQ01000053">
    <property type="protein sequence ID" value="KRO21026.1"/>
    <property type="molecule type" value="Genomic_DNA"/>
</dbReference>
<dbReference type="Pfam" id="PF02875">
    <property type="entry name" value="Mur_ligase_C"/>
    <property type="match status" value="1"/>
</dbReference>
<dbReference type="GO" id="GO:0005524">
    <property type="term" value="F:ATP binding"/>
    <property type="evidence" value="ECO:0007669"/>
    <property type="project" value="UniProtKB-KW"/>
</dbReference>
<evidence type="ECO:0000256" key="11">
    <source>
        <dbReference type="PIRNR" id="PIRNR001563"/>
    </source>
</evidence>
<dbReference type="PATRIC" id="fig|480391.4.peg.1492"/>
<evidence type="ECO:0000256" key="4">
    <source>
        <dbReference type="ARBA" id="ARBA00022598"/>
    </source>
</evidence>
<dbReference type="SUPFAM" id="SSF53244">
    <property type="entry name" value="MurD-like peptide ligases, peptide-binding domain"/>
    <property type="match status" value="1"/>
</dbReference>
<protein>
    <recommendedName>
        <fullName evidence="3">tetrahydrofolate synthase</fullName>
        <ecNumber evidence="3">6.3.2.17</ecNumber>
    </recommendedName>
    <alternativeName>
        <fullName evidence="9">Tetrahydrofolylpolyglutamate synthase</fullName>
    </alternativeName>
</protein>
<evidence type="ECO:0000313" key="14">
    <source>
        <dbReference type="EMBL" id="KRO21026.1"/>
    </source>
</evidence>
<reference evidence="14 15" key="1">
    <citation type="journal article" date="2015" name="Genome Announc.">
        <title>Expanding the biotechnology potential of lactobacilli through comparative genomics of 213 strains and associated genera.</title>
        <authorList>
            <person name="Sun Z."/>
            <person name="Harris H.M."/>
            <person name="McCann A."/>
            <person name="Guo C."/>
            <person name="Argimon S."/>
            <person name="Zhang W."/>
            <person name="Yang X."/>
            <person name="Jeffery I.B."/>
            <person name="Cooney J.C."/>
            <person name="Kagawa T.F."/>
            <person name="Liu W."/>
            <person name="Song Y."/>
            <person name="Salvetti E."/>
            <person name="Wrobel A."/>
            <person name="Rasinkangas P."/>
            <person name="Parkhill J."/>
            <person name="Rea M.C."/>
            <person name="O'Sullivan O."/>
            <person name="Ritari J."/>
            <person name="Douillard F.P."/>
            <person name="Paul Ross R."/>
            <person name="Yang R."/>
            <person name="Briner A.E."/>
            <person name="Felis G.E."/>
            <person name="de Vos W.M."/>
            <person name="Barrangou R."/>
            <person name="Klaenhammer T.R."/>
            <person name="Caufield P.W."/>
            <person name="Cui Y."/>
            <person name="Zhang H."/>
            <person name="O'Toole P.W."/>
        </authorList>
    </citation>
    <scope>NUCLEOTIDE SEQUENCE [LARGE SCALE GENOMIC DNA]</scope>
    <source>
        <strain evidence="14 15">DSM 23026</strain>
    </source>
</reference>
<dbReference type="InterPro" id="IPR036565">
    <property type="entry name" value="Mur-like_cat_sf"/>
</dbReference>
<keyword evidence="4 11" id="KW-0436">Ligase</keyword>
<evidence type="ECO:0000256" key="5">
    <source>
        <dbReference type="ARBA" id="ARBA00022723"/>
    </source>
</evidence>
<dbReference type="InterPro" id="IPR013221">
    <property type="entry name" value="Mur_ligase_cen"/>
</dbReference>
<dbReference type="GO" id="GO:0005737">
    <property type="term" value="C:cytoplasm"/>
    <property type="evidence" value="ECO:0007669"/>
    <property type="project" value="TreeGrafter"/>
</dbReference>
<gene>
    <name evidence="14" type="ORF">IV88_GL001468</name>
</gene>
<comment type="cofactor">
    <cofactor evidence="1">
        <name>Mg(2+)</name>
        <dbReference type="ChEBI" id="CHEBI:18420"/>
    </cofactor>
</comment>
<accession>A0A0R2N8K5</accession>
<dbReference type="GO" id="GO:0046872">
    <property type="term" value="F:metal ion binding"/>
    <property type="evidence" value="ECO:0007669"/>
    <property type="project" value="UniProtKB-KW"/>
</dbReference>